<dbReference type="InterPro" id="IPR000873">
    <property type="entry name" value="AMP-dep_synth/lig_dom"/>
</dbReference>
<evidence type="ECO:0000259" key="4">
    <source>
        <dbReference type="Pfam" id="PF13193"/>
    </source>
</evidence>
<dbReference type="PANTHER" id="PTHR43767:SF1">
    <property type="entry name" value="NONRIBOSOMAL PEPTIDE SYNTHASE PES1 (EUROFUNG)-RELATED"/>
    <property type="match status" value="1"/>
</dbReference>
<dbReference type="Pfam" id="PF00501">
    <property type="entry name" value="AMP-binding"/>
    <property type="match status" value="1"/>
</dbReference>
<dbReference type="PANTHER" id="PTHR43767">
    <property type="entry name" value="LONG-CHAIN-FATTY-ACID--COA LIGASE"/>
    <property type="match status" value="1"/>
</dbReference>
<feature type="domain" description="AMP-binding enzyme C-terminal" evidence="4">
    <location>
        <begin position="418"/>
        <end position="493"/>
    </location>
</feature>
<protein>
    <submittedName>
        <fullName evidence="5">Long-chain fatty acid--CoA ligase</fullName>
    </submittedName>
</protein>
<keyword evidence="2 5" id="KW-0436">Ligase</keyword>
<dbReference type="InterPro" id="IPR045851">
    <property type="entry name" value="AMP-bd_C_sf"/>
</dbReference>
<keyword evidence="6" id="KW-1185">Reference proteome</keyword>
<organism evidence="5 6">
    <name type="scientific">Planococcus versutus</name>
    <dbReference type="NCBI Taxonomy" id="1302659"/>
    <lineage>
        <taxon>Bacteria</taxon>
        <taxon>Bacillati</taxon>
        <taxon>Bacillota</taxon>
        <taxon>Bacilli</taxon>
        <taxon>Bacillales</taxon>
        <taxon>Caryophanaceae</taxon>
        <taxon>Planococcus</taxon>
    </lineage>
</organism>
<dbReference type="InterPro" id="IPR020845">
    <property type="entry name" value="AMP-binding_CS"/>
</dbReference>
<dbReference type="InterPro" id="IPR050237">
    <property type="entry name" value="ATP-dep_AMP-bd_enzyme"/>
</dbReference>
<evidence type="ECO:0000256" key="1">
    <source>
        <dbReference type="ARBA" id="ARBA00006432"/>
    </source>
</evidence>
<reference evidence="5" key="1">
    <citation type="submission" date="2016-10" db="EMBL/GenBank/DDBJ databases">
        <authorList>
            <person name="See-Too W.S."/>
        </authorList>
    </citation>
    <scope>NUCLEOTIDE SEQUENCE</scope>
    <source>
        <strain evidence="5">L10.15</strain>
    </source>
</reference>
<dbReference type="NCBIfam" id="NF004837">
    <property type="entry name" value="PRK06187.1"/>
    <property type="match status" value="1"/>
</dbReference>
<feature type="domain" description="AMP-dependent synthetase/ligase" evidence="3">
    <location>
        <begin position="8"/>
        <end position="368"/>
    </location>
</feature>
<dbReference type="InterPro" id="IPR042099">
    <property type="entry name" value="ANL_N_sf"/>
</dbReference>
<dbReference type="PROSITE" id="PS00455">
    <property type="entry name" value="AMP_BINDING"/>
    <property type="match status" value="1"/>
</dbReference>
<dbReference type="AlphaFoldDB" id="A0A1B1RZ13"/>
<dbReference type="STRING" id="1302659.I858_003860"/>
<sequence length="518" mass="58045">MNITTTLTQNAKRFSDKMAITYEERSYTYQQLNEEVNQLANGLVEAGLQKGDKVSLFMKNSDHYVVAFFAILKAGGVAVPVNYRLSPDESGYIFGQSESRFLFCDAELEAIVAEAKMQATLLQHVIVHPVPANDDYFSWGGILSENALEPSIEIQSSDNAEILYTSGTTGKPKGALFDHQRLTTASISFVFGVDLSANDNILHAAPLFHPIQLNLFLVTGIMIGTSNVILRDFEIDKTIKAIKDFQITVFFGLPNMYDELLELPNVPEEKLASVTKCMYGVDSIDTDLVKQAMELFGHRQFYNLCTLTEGGPGGIFLLPDQHETKAGSGGKPMYFTEVRVVDEEFLDVEPGTIGEFVIKGGTVMKEYFNKPKETEEVFKNGWLLTGDLATIDEDGFITLVDRKADRIISAGENIYSVEVEQVINSHPQVAEAATVGLPEEEWGEIVGVIIVPIEGETIDENQLMDYFMEKLPSYKIPRKYLIADSLPRNATGKIMKYQLRELHISEFEWFRNVPERRY</sequence>
<evidence type="ECO:0000313" key="5">
    <source>
        <dbReference type="EMBL" id="ANU26166.1"/>
    </source>
</evidence>
<name>A0A1B1RZ13_9BACL</name>
<evidence type="ECO:0000313" key="6">
    <source>
        <dbReference type="Proteomes" id="UP000053354"/>
    </source>
</evidence>
<dbReference type="EMBL" id="CP016540">
    <property type="protein sequence ID" value="ANU26166.1"/>
    <property type="molecule type" value="Genomic_DNA"/>
</dbReference>
<dbReference type="Gene3D" id="3.30.300.30">
    <property type="match status" value="1"/>
</dbReference>
<dbReference type="FunFam" id="3.30.300.30:FF:000008">
    <property type="entry name" value="2,3-dihydroxybenzoate-AMP ligase"/>
    <property type="match status" value="1"/>
</dbReference>
<comment type="similarity">
    <text evidence="1">Belongs to the ATP-dependent AMP-binding enzyme family.</text>
</comment>
<dbReference type="Pfam" id="PF13193">
    <property type="entry name" value="AMP-binding_C"/>
    <property type="match status" value="1"/>
</dbReference>
<dbReference type="OrthoDB" id="9803968at2"/>
<dbReference type="GO" id="GO:0016878">
    <property type="term" value="F:acid-thiol ligase activity"/>
    <property type="evidence" value="ECO:0007669"/>
    <property type="project" value="UniProtKB-ARBA"/>
</dbReference>
<gene>
    <name evidence="5" type="ORF">I858_003860</name>
</gene>
<dbReference type="Proteomes" id="UP000053354">
    <property type="component" value="Chromosome"/>
</dbReference>
<evidence type="ECO:0000256" key="2">
    <source>
        <dbReference type="ARBA" id="ARBA00022598"/>
    </source>
</evidence>
<proteinExistence type="inferred from homology"/>
<evidence type="ECO:0000259" key="3">
    <source>
        <dbReference type="Pfam" id="PF00501"/>
    </source>
</evidence>
<dbReference type="SUPFAM" id="SSF56801">
    <property type="entry name" value="Acetyl-CoA synthetase-like"/>
    <property type="match status" value="1"/>
</dbReference>
<accession>A0A1B1RZ13</accession>
<dbReference type="KEGG" id="pll:I858_003860"/>
<dbReference type="InterPro" id="IPR025110">
    <property type="entry name" value="AMP-bd_C"/>
</dbReference>
<dbReference type="Gene3D" id="3.40.50.12780">
    <property type="entry name" value="N-terminal domain of ligase-like"/>
    <property type="match status" value="1"/>
</dbReference>
<dbReference type="RefSeq" id="WP_049694807.1">
    <property type="nucleotide sequence ID" value="NZ_CP016540.2"/>
</dbReference>